<sequence>MVGTHFFRRVSKVGGVRRVRDEHRAQVLGRLRAHGNLSKAMLARDLGLSVPTISEILAGFETEGVVRPVSEGESSGGRRPILYGLRMDGLLAAGVSVDRHHISAVVSDLSGHIHGEVSADCDLEDGQRRFERTLERLVGRLLATVETPDRVTGLGVAVPTRMQRSRPGMFLPQQAPGWTGLDLHAFLAERFELPVVAENRAHAVAVGEHLFGAGQGATDLLCLVVDEGLGGAVISGGRLFTGGDGAAGAVGRMILELNDGKGRVTPVKASDVVGCSAIIRAAVGRLRASNRRRLGGVPLSRVDADVVIDEALSGDVQMADVLADVGRGLGAVVAATLCVTDSPLVVLCGSTMRAGDFIVGPLQEVTDRRLPFAPPTIRLGRLGARGGALGAAALVLTDMVGMAGGPISPAQEIAGSL</sequence>
<dbReference type="Gene3D" id="3.30.420.40">
    <property type="match status" value="2"/>
</dbReference>
<dbReference type="EMBL" id="SJKD01000003">
    <property type="protein sequence ID" value="TCC49748.1"/>
    <property type="molecule type" value="Genomic_DNA"/>
</dbReference>
<dbReference type="InterPro" id="IPR043129">
    <property type="entry name" value="ATPase_NBD"/>
</dbReference>
<accession>A0A4R0JWV7</accession>
<gene>
    <name evidence="2" type="ORF">E0H75_15590</name>
</gene>
<dbReference type="PROSITE" id="PS01125">
    <property type="entry name" value="ROK"/>
    <property type="match status" value="1"/>
</dbReference>
<comment type="caution">
    <text evidence="2">The sequence shown here is derived from an EMBL/GenBank/DDBJ whole genome shotgun (WGS) entry which is preliminary data.</text>
</comment>
<reference evidence="2 3" key="1">
    <citation type="submission" date="2019-02" db="EMBL/GenBank/DDBJ databases">
        <title>Kribbella capetownensis sp. nov. and Kribbella speibonae sp. nov., isolated from soil.</title>
        <authorList>
            <person name="Curtis S.M."/>
            <person name="Norton I."/>
            <person name="Everest G.J."/>
            <person name="Meyers P.R."/>
        </authorList>
    </citation>
    <scope>NUCLEOTIDE SEQUENCE [LARGE SCALE GENOMIC DNA]</scope>
    <source>
        <strain evidence="2 3">YM53</strain>
    </source>
</reference>
<comment type="similarity">
    <text evidence="1">Belongs to the ROK (NagC/XylR) family.</text>
</comment>
<dbReference type="InterPro" id="IPR000600">
    <property type="entry name" value="ROK"/>
</dbReference>
<keyword evidence="3" id="KW-1185">Reference proteome</keyword>
<dbReference type="PANTHER" id="PTHR18964:SF149">
    <property type="entry name" value="BIFUNCTIONAL UDP-N-ACETYLGLUCOSAMINE 2-EPIMERASE_N-ACETYLMANNOSAMINE KINASE"/>
    <property type="match status" value="1"/>
</dbReference>
<dbReference type="Proteomes" id="UP000293342">
    <property type="component" value="Unassembled WGS sequence"/>
</dbReference>
<dbReference type="SUPFAM" id="SSF46785">
    <property type="entry name" value="Winged helix' DNA-binding domain"/>
    <property type="match status" value="1"/>
</dbReference>
<dbReference type="Pfam" id="PF00480">
    <property type="entry name" value="ROK"/>
    <property type="match status" value="1"/>
</dbReference>
<dbReference type="InterPro" id="IPR049874">
    <property type="entry name" value="ROK_cs"/>
</dbReference>
<name>A0A4R0JWV7_9ACTN</name>
<dbReference type="OrthoDB" id="3189808at2"/>
<dbReference type="AlphaFoldDB" id="A0A4R0JWV7"/>
<dbReference type="Gene3D" id="1.10.10.10">
    <property type="entry name" value="Winged helix-like DNA-binding domain superfamily/Winged helix DNA-binding domain"/>
    <property type="match status" value="1"/>
</dbReference>
<proteinExistence type="inferred from homology"/>
<evidence type="ECO:0000256" key="1">
    <source>
        <dbReference type="ARBA" id="ARBA00006479"/>
    </source>
</evidence>
<evidence type="ECO:0000313" key="2">
    <source>
        <dbReference type="EMBL" id="TCC49748.1"/>
    </source>
</evidence>
<evidence type="ECO:0000313" key="3">
    <source>
        <dbReference type="Proteomes" id="UP000293342"/>
    </source>
</evidence>
<dbReference type="PANTHER" id="PTHR18964">
    <property type="entry name" value="ROK (REPRESSOR, ORF, KINASE) FAMILY"/>
    <property type="match status" value="1"/>
</dbReference>
<dbReference type="InterPro" id="IPR036390">
    <property type="entry name" value="WH_DNA-bd_sf"/>
</dbReference>
<protein>
    <submittedName>
        <fullName evidence="2">Transcriptional regulator</fullName>
    </submittedName>
</protein>
<dbReference type="InterPro" id="IPR036388">
    <property type="entry name" value="WH-like_DNA-bd_sf"/>
</dbReference>
<organism evidence="2 3">
    <name type="scientific">Kribbella capetownensis</name>
    <dbReference type="NCBI Taxonomy" id="1572659"/>
    <lineage>
        <taxon>Bacteria</taxon>
        <taxon>Bacillati</taxon>
        <taxon>Actinomycetota</taxon>
        <taxon>Actinomycetes</taxon>
        <taxon>Propionibacteriales</taxon>
        <taxon>Kribbellaceae</taxon>
        <taxon>Kribbella</taxon>
    </lineage>
</organism>
<dbReference type="SUPFAM" id="SSF53067">
    <property type="entry name" value="Actin-like ATPase domain"/>
    <property type="match status" value="1"/>
</dbReference>